<feature type="region of interest" description="Disordered" evidence="10">
    <location>
        <begin position="377"/>
        <end position="399"/>
    </location>
</feature>
<dbReference type="PROSITE" id="PS50262">
    <property type="entry name" value="G_PROTEIN_RECEP_F1_2"/>
    <property type="match status" value="1"/>
</dbReference>
<dbReference type="InterPro" id="IPR050569">
    <property type="entry name" value="TAAR"/>
</dbReference>
<accession>A0ABM0KB38</accession>
<evidence type="ECO:0000256" key="10">
    <source>
        <dbReference type="SAM" id="MobiDB-lite"/>
    </source>
</evidence>
<dbReference type="PROSITE" id="PS00237">
    <property type="entry name" value="G_PROTEIN_RECEP_F1_1"/>
    <property type="match status" value="1"/>
</dbReference>
<comment type="subcellular location">
    <subcellularLocation>
        <location evidence="1">Cell membrane</location>
        <topology evidence="1">Multi-pass membrane protein</topology>
    </subcellularLocation>
</comment>
<evidence type="ECO:0000256" key="8">
    <source>
        <dbReference type="ARBA" id="ARBA00023224"/>
    </source>
</evidence>
<evidence type="ECO:0000256" key="3">
    <source>
        <dbReference type="ARBA" id="ARBA00022692"/>
    </source>
</evidence>
<evidence type="ECO:0000256" key="6">
    <source>
        <dbReference type="ARBA" id="ARBA00023136"/>
    </source>
</evidence>
<feature type="compositionally biased region" description="Acidic residues" evidence="10">
    <location>
        <begin position="390"/>
        <end position="399"/>
    </location>
</feature>
<evidence type="ECO:0000313" key="14">
    <source>
        <dbReference type="RefSeq" id="XP_005113331.1"/>
    </source>
</evidence>
<dbReference type="InterPro" id="IPR017452">
    <property type="entry name" value="GPCR_Rhodpsn_7TM"/>
</dbReference>
<feature type="transmembrane region" description="Helical" evidence="11">
    <location>
        <begin position="212"/>
        <end position="230"/>
    </location>
</feature>
<evidence type="ECO:0000313" key="13">
    <source>
        <dbReference type="Proteomes" id="UP000694888"/>
    </source>
</evidence>
<keyword evidence="3 9" id="KW-0812">Transmembrane</keyword>
<organism evidence="13 14">
    <name type="scientific">Aplysia californica</name>
    <name type="common">California sea hare</name>
    <dbReference type="NCBI Taxonomy" id="6500"/>
    <lineage>
        <taxon>Eukaryota</taxon>
        <taxon>Metazoa</taxon>
        <taxon>Spiralia</taxon>
        <taxon>Lophotrochozoa</taxon>
        <taxon>Mollusca</taxon>
        <taxon>Gastropoda</taxon>
        <taxon>Heterobranchia</taxon>
        <taxon>Euthyneura</taxon>
        <taxon>Tectipleura</taxon>
        <taxon>Aplysiida</taxon>
        <taxon>Aplysioidea</taxon>
        <taxon>Aplysiidae</taxon>
        <taxon>Aplysia</taxon>
    </lineage>
</organism>
<evidence type="ECO:0000256" key="1">
    <source>
        <dbReference type="ARBA" id="ARBA00004651"/>
    </source>
</evidence>
<keyword evidence="8 9" id="KW-0807">Transducer</keyword>
<keyword evidence="7 9" id="KW-0675">Receptor</keyword>
<evidence type="ECO:0000256" key="5">
    <source>
        <dbReference type="ARBA" id="ARBA00023040"/>
    </source>
</evidence>
<keyword evidence="2" id="KW-1003">Cell membrane</keyword>
<feature type="domain" description="G-protein coupled receptors family 1 profile" evidence="12">
    <location>
        <begin position="54"/>
        <end position="312"/>
    </location>
</feature>
<evidence type="ECO:0000259" key="12">
    <source>
        <dbReference type="PROSITE" id="PS50262"/>
    </source>
</evidence>
<evidence type="ECO:0000256" key="11">
    <source>
        <dbReference type="SAM" id="Phobius"/>
    </source>
</evidence>
<dbReference type="Pfam" id="PF00001">
    <property type="entry name" value="7tm_1"/>
    <property type="match status" value="1"/>
</dbReference>
<dbReference type="InterPro" id="IPR000276">
    <property type="entry name" value="GPCR_Rhodpsn"/>
</dbReference>
<keyword evidence="13" id="KW-1185">Reference proteome</keyword>
<dbReference type="Proteomes" id="UP000694888">
    <property type="component" value="Unplaced"/>
</dbReference>
<sequence length="399" mass="46325">MELPATYELSTFPPFAPPLQMSNAHIHTSSIRWEVVHVIFVFLAILFFPFIVISNMFIVATTLLIPTLHTPDNCIITALALVDFMVGAWSIPVYVLYEVQETMVFIRSNKWTCVIRYVAEEWEYFSLQMLLLLCVDRFVSVNCPFWYQRYVTTRRAVGAILVLFAEGVIEAVVVYSRLMVFDPNKLPIDQRCTYHMNFPYAYRQIYIEVKRGLQLGIALCLSVQVAVVSLKQSRKLKRGHFYFTSKQRSEFKRKMISVKITMILMFLFIILWLPTLLLGPSKILFNGRDAHTYMILIRLPVLANSFINALVYALSRKTYRQAYWFLLTTPPCKWAGLRTSLRAFNNHGLTSTSFFQKRTFQETVGRISRNPSQCAQWSDVDTREKGQNENTDDDFTPET</sequence>
<feature type="transmembrane region" description="Helical" evidence="11">
    <location>
        <begin position="159"/>
        <end position="178"/>
    </location>
</feature>
<evidence type="ECO:0000256" key="7">
    <source>
        <dbReference type="ARBA" id="ARBA00023170"/>
    </source>
</evidence>
<comment type="similarity">
    <text evidence="9">Belongs to the G-protein coupled receptor 1 family.</text>
</comment>
<feature type="transmembrane region" description="Helical" evidence="11">
    <location>
        <begin position="293"/>
        <end position="314"/>
    </location>
</feature>
<evidence type="ECO:0000256" key="2">
    <source>
        <dbReference type="ARBA" id="ARBA00022475"/>
    </source>
</evidence>
<dbReference type="PANTHER" id="PTHR24249:SF422">
    <property type="entry name" value="G-PROTEIN COUPLED RECEPTORS FAMILY 1 PROFILE DOMAIN-CONTAINING PROTEIN"/>
    <property type="match status" value="1"/>
</dbReference>
<dbReference type="RefSeq" id="XP_005113331.1">
    <property type="nucleotide sequence ID" value="XM_005113274.2"/>
</dbReference>
<dbReference type="SUPFAM" id="SSF81321">
    <property type="entry name" value="Family A G protein-coupled receptor-like"/>
    <property type="match status" value="1"/>
</dbReference>
<protein>
    <submittedName>
        <fullName evidence="14">Adenosine receptor A3</fullName>
    </submittedName>
</protein>
<feature type="transmembrane region" description="Helical" evidence="11">
    <location>
        <begin position="76"/>
        <end position="97"/>
    </location>
</feature>
<dbReference type="PRINTS" id="PR00237">
    <property type="entry name" value="GPCRRHODOPSN"/>
</dbReference>
<dbReference type="Gene3D" id="1.20.1070.10">
    <property type="entry name" value="Rhodopsin 7-helix transmembrane proteins"/>
    <property type="match status" value="1"/>
</dbReference>
<dbReference type="CDD" id="cd00637">
    <property type="entry name" value="7tm_classA_rhodopsin-like"/>
    <property type="match status" value="1"/>
</dbReference>
<keyword evidence="5 9" id="KW-0297">G-protein coupled receptor</keyword>
<feature type="transmembrane region" description="Helical" evidence="11">
    <location>
        <begin position="38"/>
        <end position="64"/>
    </location>
</feature>
<keyword evidence="4 11" id="KW-1133">Transmembrane helix</keyword>
<reference evidence="14" key="1">
    <citation type="submission" date="2025-08" db="UniProtKB">
        <authorList>
            <consortium name="RefSeq"/>
        </authorList>
    </citation>
    <scope>IDENTIFICATION</scope>
</reference>
<evidence type="ECO:0000256" key="9">
    <source>
        <dbReference type="RuleBase" id="RU000688"/>
    </source>
</evidence>
<evidence type="ECO:0000256" key="4">
    <source>
        <dbReference type="ARBA" id="ARBA00022989"/>
    </source>
</evidence>
<dbReference type="PANTHER" id="PTHR24249">
    <property type="entry name" value="HISTAMINE RECEPTOR-RELATED G-PROTEIN COUPLED RECEPTOR"/>
    <property type="match status" value="1"/>
</dbReference>
<name>A0ABM0KB38_APLCA</name>
<proteinExistence type="inferred from homology"/>
<keyword evidence="6 11" id="KW-0472">Membrane</keyword>
<dbReference type="GeneID" id="101853910"/>
<gene>
    <name evidence="14" type="primary">LOC101853910</name>
</gene>
<feature type="transmembrane region" description="Helical" evidence="11">
    <location>
        <begin position="256"/>
        <end position="273"/>
    </location>
</feature>